<keyword evidence="1" id="KW-0325">Glycoprotein</keyword>
<dbReference type="OrthoDB" id="8936120at2759"/>
<gene>
    <name evidence="5" type="ORF">MMEN_LOCUS6188</name>
</gene>
<feature type="compositionally biased region" description="Low complexity" evidence="2">
    <location>
        <begin position="171"/>
        <end position="183"/>
    </location>
</feature>
<proteinExistence type="predicted"/>
<evidence type="ECO:0000256" key="3">
    <source>
        <dbReference type="SAM" id="Phobius"/>
    </source>
</evidence>
<dbReference type="Gene3D" id="3.30.500.10">
    <property type="entry name" value="MHC class I-like antigen recognition-like"/>
    <property type="match status" value="1"/>
</dbReference>
<dbReference type="GO" id="GO:0006955">
    <property type="term" value="P:immune response"/>
    <property type="evidence" value="ECO:0007669"/>
    <property type="project" value="TreeGrafter"/>
</dbReference>
<dbReference type="SUPFAM" id="SSF54452">
    <property type="entry name" value="MHC antigen-recognition domain"/>
    <property type="match status" value="1"/>
</dbReference>
<protein>
    <submittedName>
        <fullName evidence="5">(Atlantic silverside) hypothetical protein</fullName>
    </submittedName>
</protein>
<dbReference type="AlphaFoldDB" id="A0A8S4AL56"/>
<dbReference type="InterPro" id="IPR050208">
    <property type="entry name" value="MHC_class-I_related"/>
</dbReference>
<evidence type="ECO:0000256" key="2">
    <source>
        <dbReference type="SAM" id="MobiDB-lite"/>
    </source>
</evidence>
<dbReference type="InterPro" id="IPR037055">
    <property type="entry name" value="MHC_I-like_Ag-recog_sf"/>
</dbReference>
<feature type="region of interest" description="Disordered" evidence="2">
    <location>
        <begin position="55"/>
        <end position="183"/>
    </location>
</feature>
<keyword evidence="3" id="KW-1133">Transmembrane helix</keyword>
<keyword evidence="6" id="KW-1185">Reference proteome</keyword>
<evidence type="ECO:0000313" key="5">
    <source>
        <dbReference type="EMBL" id="CAG5889432.1"/>
    </source>
</evidence>
<feature type="domain" description="MHC class I-like antigen recognition-like" evidence="4">
    <location>
        <begin position="224"/>
        <end position="312"/>
    </location>
</feature>
<comment type="caution">
    <text evidence="5">The sequence shown here is derived from an EMBL/GenBank/DDBJ whole genome shotgun (WGS) entry which is preliminary data.</text>
</comment>
<feature type="compositionally biased region" description="Basic residues" evidence="2">
    <location>
        <begin position="79"/>
        <end position="95"/>
    </location>
</feature>
<organism evidence="5 6">
    <name type="scientific">Menidia menidia</name>
    <name type="common">Atlantic silverside</name>
    <dbReference type="NCBI Taxonomy" id="238744"/>
    <lineage>
        <taxon>Eukaryota</taxon>
        <taxon>Metazoa</taxon>
        <taxon>Chordata</taxon>
        <taxon>Craniata</taxon>
        <taxon>Vertebrata</taxon>
        <taxon>Euteleostomi</taxon>
        <taxon>Actinopterygii</taxon>
        <taxon>Neopterygii</taxon>
        <taxon>Teleostei</taxon>
        <taxon>Neoteleostei</taxon>
        <taxon>Acanthomorphata</taxon>
        <taxon>Ovalentaria</taxon>
        <taxon>Atherinomorphae</taxon>
        <taxon>Atheriniformes</taxon>
        <taxon>Atherinopsidae</taxon>
        <taxon>Menidiinae</taxon>
        <taxon>Menidia</taxon>
    </lineage>
</organism>
<sequence length="348" mass="38121">MTPTGGGALTSDPPEPPASSILTPEPPNLKASFPLHPHLVVFYSGNWNIHPSIHVDGRASGRQPAEREETRSERELRRLAQKSQRRAPGGRKTRGRRQERSPGRSPPGPGRAPEKAPAEAPEGAPKEAQKEPQGREQHQEKPLEHPEPRPPSAFGSRTGETSPPRPERRTTPPTTTTTHTPCAGGNVAVVIGIIVAAAFLLVIAVIGFILYRKKDAKRPQSLMHSWKAFYTGSSGLSEFPEFVALNLLDDEVMGYFDSKTNRFEAKKSWMMGTLGQEYVERQTNILLGHSQTFKGNVGILKERFNQSGGSNVAMVIGIIVAAAFLLVIAVIGFILYRKKDAKRPPSRK</sequence>
<feature type="compositionally biased region" description="Basic and acidic residues" evidence="2">
    <location>
        <begin position="124"/>
        <end position="148"/>
    </location>
</feature>
<keyword evidence="3" id="KW-0472">Membrane</keyword>
<accession>A0A8S4AL56</accession>
<keyword evidence="3" id="KW-0812">Transmembrane</keyword>
<dbReference type="Proteomes" id="UP000677803">
    <property type="component" value="Unassembled WGS sequence"/>
</dbReference>
<dbReference type="PANTHER" id="PTHR16675">
    <property type="entry name" value="MHC CLASS I-RELATED"/>
    <property type="match status" value="1"/>
</dbReference>
<feature type="region of interest" description="Disordered" evidence="2">
    <location>
        <begin position="1"/>
        <end position="32"/>
    </location>
</feature>
<dbReference type="Pfam" id="PF00129">
    <property type="entry name" value="MHC_I"/>
    <property type="match status" value="1"/>
</dbReference>
<feature type="transmembrane region" description="Helical" evidence="3">
    <location>
        <begin position="187"/>
        <end position="211"/>
    </location>
</feature>
<name>A0A8S4AL56_9TELE</name>
<dbReference type="PANTHER" id="PTHR16675:SF237">
    <property type="entry name" value="MHC CLASS I ANTIGEN TRANSCRIPT VARIANT 1-RELATED"/>
    <property type="match status" value="1"/>
</dbReference>
<dbReference type="EMBL" id="CAJRST010005557">
    <property type="protein sequence ID" value="CAG5889432.1"/>
    <property type="molecule type" value="Genomic_DNA"/>
</dbReference>
<dbReference type="GO" id="GO:0009897">
    <property type="term" value="C:external side of plasma membrane"/>
    <property type="evidence" value="ECO:0007669"/>
    <property type="project" value="TreeGrafter"/>
</dbReference>
<reference evidence="5" key="1">
    <citation type="submission" date="2021-05" db="EMBL/GenBank/DDBJ databases">
        <authorList>
            <person name="Tigano A."/>
        </authorList>
    </citation>
    <scope>NUCLEOTIDE SEQUENCE</scope>
</reference>
<evidence type="ECO:0000256" key="1">
    <source>
        <dbReference type="ARBA" id="ARBA00023180"/>
    </source>
</evidence>
<dbReference type="InterPro" id="IPR011162">
    <property type="entry name" value="MHC_I/II-like_Ag-recog"/>
</dbReference>
<evidence type="ECO:0000313" key="6">
    <source>
        <dbReference type="Proteomes" id="UP000677803"/>
    </source>
</evidence>
<feature type="compositionally biased region" description="Basic and acidic residues" evidence="2">
    <location>
        <begin position="55"/>
        <end position="78"/>
    </location>
</feature>
<dbReference type="GO" id="GO:0005615">
    <property type="term" value="C:extracellular space"/>
    <property type="evidence" value="ECO:0007669"/>
    <property type="project" value="TreeGrafter"/>
</dbReference>
<evidence type="ECO:0000259" key="4">
    <source>
        <dbReference type="Pfam" id="PF00129"/>
    </source>
</evidence>
<dbReference type="InterPro" id="IPR011161">
    <property type="entry name" value="MHC_I-like_Ag-recog"/>
</dbReference>
<feature type="transmembrane region" description="Helical" evidence="3">
    <location>
        <begin position="312"/>
        <end position="336"/>
    </location>
</feature>